<comment type="caution">
    <text evidence="1">The sequence shown here is derived from an EMBL/GenBank/DDBJ whole genome shotgun (WGS) entry which is preliminary data.</text>
</comment>
<reference evidence="1" key="1">
    <citation type="journal article" date="2014" name="Front. Microbiol.">
        <title>High frequency of phylogenetically diverse reductive dehalogenase-homologous genes in deep subseafloor sedimentary metagenomes.</title>
        <authorList>
            <person name="Kawai M."/>
            <person name="Futagami T."/>
            <person name="Toyoda A."/>
            <person name="Takaki Y."/>
            <person name="Nishi S."/>
            <person name="Hori S."/>
            <person name="Arai W."/>
            <person name="Tsubouchi T."/>
            <person name="Morono Y."/>
            <person name="Uchiyama I."/>
            <person name="Ito T."/>
            <person name="Fujiyama A."/>
            <person name="Inagaki F."/>
            <person name="Takami H."/>
        </authorList>
    </citation>
    <scope>NUCLEOTIDE SEQUENCE</scope>
    <source>
        <strain evidence="1">Expedition CK06-06</strain>
    </source>
</reference>
<evidence type="ECO:0000313" key="1">
    <source>
        <dbReference type="EMBL" id="GAG80131.1"/>
    </source>
</evidence>
<protein>
    <submittedName>
        <fullName evidence="1">Uncharacterized protein</fullName>
    </submittedName>
</protein>
<dbReference type="AlphaFoldDB" id="X1C6U4"/>
<organism evidence="1">
    <name type="scientific">marine sediment metagenome</name>
    <dbReference type="NCBI Taxonomy" id="412755"/>
    <lineage>
        <taxon>unclassified sequences</taxon>
        <taxon>metagenomes</taxon>
        <taxon>ecological metagenomes</taxon>
    </lineage>
</organism>
<feature type="non-terminal residue" evidence="1">
    <location>
        <position position="34"/>
    </location>
</feature>
<gene>
    <name evidence="1" type="ORF">S01H4_29454</name>
</gene>
<name>X1C6U4_9ZZZZ</name>
<dbReference type="EMBL" id="BART01015084">
    <property type="protein sequence ID" value="GAG80131.1"/>
    <property type="molecule type" value="Genomic_DNA"/>
</dbReference>
<feature type="non-terminal residue" evidence="1">
    <location>
        <position position="1"/>
    </location>
</feature>
<sequence length="34" mass="3885">ASKEETYEKRDEKGPIPATKGDIFQIRLILPPPF</sequence>
<proteinExistence type="predicted"/>
<accession>X1C6U4</accession>